<reference evidence="2" key="2">
    <citation type="journal article" date="2023" name="ISME Commun">
        <title>Characterization of a bloom-associated alphaproteobacterial lineage, 'Candidatus Phycosocius': insights into freshwater algal-bacterial interactions.</title>
        <authorList>
            <person name="Tanabe Y."/>
            <person name="Yamaguchi H."/>
            <person name="Yoshida M."/>
            <person name="Kai A."/>
            <person name="Okazaki Y."/>
        </authorList>
    </citation>
    <scope>NUCLEOTIDE SEQUENCE</scope>
    <source>
        <strain evidence="2">BOTRYCO-1</strain>
    </source>
</reference>
<dbReference type="Gene3D" id="2.30.30.220">
    <property type="entry name" value="SspB-like"/>
    <property type="match status" value="1"/>
</dbReference>
<dbReference type="RefSeq" id="WP_284359386.1">
    <property type="nucleotide sequence ID" value="NZ_BPFZ01000004.1"/>
</dbReference>
<comment type="caution">
    <text evidence="2">The sequence shown here is derived from an EMBL/GenBank/DDBJ whole genome shotgun (WGS) entry which is preliminary data.</text>
</comment>
<gene>
    <name evidence="2" type="primary">sspB</name>
    <name evidence="2" type="ORF">PsB1_0907</name>
</gene>
<evidence type="ECO:0000256" key="1">
    <source>
        <dbReference type="SAM" id="MobiDB-lite"/>
    </source>
</evidence>
<dbReference type="EMBL" id="BPFZ01000004">
    <property type="protein sequence ID" value="GIU66753.1"/>
    <property type="molecule type" value="Genomic_DNA"/>
</dbReference>
<dbReference type="InterPro" id="IPR007481">
    <property type="entry name" value="SspB"/>
</dbReference>
<dbReference type="Pfam" id="PF04386">
    <property type="entry name" value="SspB"/>
    <property type="match status" value="1"/>
</dbReference>
<feature type="region of interest" description="Disordered" evidence="1">
    <location>
        <begin position="120"/>
        <end position="158"/>
    </location>
</feature>
<organism evidence="2 3">
    <name type="scientific">Candidatus Phycosocius spiralis</name>
    <dbReference type="NCBI Taxonomy" id="2815099"/>
    <lineage>
        <taxon>Bacteria</taxon>
        <taxon>Pseudomonadati</taxon>
        <taxon>Pseudomonadota</taxon>
        <taxon>Alphaproteobacteria</taxon>
        <taxon>Caulobacterales</taxon>
        <taxon>Caulobacterales incertae sedis</taxon>
        <taxon>Candidatus Phycosocius</taxon>
    </lineage>
</organism>
<sequence>MSEDLIGYAKLTQQALHGVVREAIKIALSGLPGDHHFYISFRTRARGVHIAKYLIDKYPDEMTIVIQHQYEGLEVRGEWFAITLHFGGIPQRIVVPFAAITRFYDPSVRFALPFDVQDDSMNTSDAQDDLDKTSGNEAGENQPKTGAVVSMDAFRRKK</sequence>
<protein>
    <recommendedName>
        <fullName evidence="4">Stringent starvation protein B</fullName>
    </recommendedName>
</protein>
<evidence type="ECO:0000313" key="3">
    <source>
        <dbReference type="Proteomes" id="UP001161064"/>
    </source>
</evidence>
<proteinExistence type="predicted"/>
<evidence type="ECO:0000313" key="2">
    <source>
        <dbReference type="EMBL" id="GIU66753.1"/>
    </source>
</evidence>
<accession>A0ABQ4PVR9</accession>
<keyword evidence="3" id="KW-1185">Reference proteome</keyword>
<dbReference type="SUPFAM" id="SSF101738">
    <property type="entry name" value="SspB-like"/>
    <property type="match status" value="1"/>
</dbReference>
<dbReference type="Proteomes" id="UP001161064">
    <property type="component" value="Unassembled WGS sequence"/>
</dbReference>
<evidence type="ECO:0008006" key="4">
    <source>
        <dbReference type="Google" id="ProtNLM"/>
    </source>
</evidence>
<reference evidence="2" key="1">
    <citation type="submission" date="2021-05" db="EMBL/GenBank/DDBJ databases">
        <authorList>
            <person name="Tanabe Y."/>
        </authorList>
    </citation>
    <scope>NUCLEOTIDE SEQUENCE</scope>
    <source>
        <strain evidence="2">BOTRYCO-1</strain>
    </source>
</reference>
<name>A0ABQ4PVR9_9PROT</name>
<dbReference type="InterPro" id="IPR036760">
    <property type="entry name" value="SspB-like_sf"/>
</dbReference>